<dbReference type="InterPro" id="IPR029058">
    <property type="entry name" value="AB_hydrolase_fold"/>
</dbReference>
<evidence type="ECO:0000313" key="1">
    <source>
        <dbReference type="EMBL" id="MCS0500049.1"/>
    </source>
</evidence>
<evidence type="ECO:0008006" key="3">
    <source>
        <dbReference type="Google" id="ProtNLM"/>
    </source>
</evidence>
<gene>
    <name evidence="1" type="ORF">NUH29_10870</name>
</gene>
<dbReference type="SUPFAM" id="SSF53474">
    <property type="entry name" value="alpha/beta-Hydrolases"/>
    <property type="match status" value="1"/>
</dbReference>
<keyword evidence="2" id="KW-1185">Reference proteome</keyword>
<sequence>MRSDDPAPGAPASVTPASPLVVHSGRSTLVATDALLAHLSRLAALADEVEADGHRLALLALDCPPGTLRGSVDRCRGAALSLAEELRALRRSVALAEEVYDAGERMATWMQDAAAEWLTGALSRAVLSLLPGAVLGGVIAWNMAPGTAAQKKAAVQRWMLDHPRLITSPGFSEVVRRVVTGADDAALGAAGAPPWLPVVLGEHGLGILGVDTSAAVIVAAGGLSGTRVFHETPVRVERIAQHSTAMAPSGAEQRLARVPDDEQVRIERYSAPGEADRFVVYVAPTQTFSPVADEEAWDLTSNVAGVAGLPAGSIRATEQAMADAGITADSEIVLVGFSQGGLVADAIAASGDWNAVGLETYGDPGGGIALPEGVRGVAVRHSDDFVVATGGPQGATDRTIVERRAYPEGSTIPTDLPAPAHQRRAYAETARLLDAARSPELRGELDAIDAFTHDYASRAGSEITTFGYRAERLPAEVSASSSAGGR</sequence>
<organism evidence="1 2">
    <name type="scientific">Protaetiibacter mangrovi</name>
    <dbReference type="NCBI Taxonomy" id="2970926"/>
    <lineage>
        <taxon>Bacteria</taxon>
        <taxon>Bacillati</taxon>
        <taxon>Actinomycetota</taxon>
        <taxon>Actinomycetes</taxon>
        <taxon>Micrococcales</taxon>
        <taxon>Microbacteriaceae</taxon>
        <taxon>Protaetiibacter</taxon>
    </lineage>
</organism>
<reference evidence="1 2" key="1">
    <citation type="submission" date="2022-08" db="EMBL/GenBank/DDBJ databases">
        <authorList>
            <person name="Li F."/>
        </authorList>
    </citation>
    <scope>NUCLEOTIDE SEQUENCE [LARGE SCALE GENOMIC DNA]</scope>
    <source>
        <strain evidence="1 2">10F1B-8-1</strain>
    </source>
</reference>
<evidence type="ECO:0000313" key="2">
    <source>
        <dbReference type="Proteomes" id="UP001205337"/>
    </source>
</evidence>
<dbReference type="EMBL" id="JANTHX010000007">
    <property type="protein sequence ID" value="MCS0500049.1"/>
    <property type="molecule type" value="Genomic_DNA"/>
</dbReference>
<dbReference type="Proteomes" id="UP001205337">
    <property type="component" value="Unassembled WGS sequence"/>
</dbReference>
<protein>
    <recommendedName>
        <fullName evidence="3">Alpha/beta hydrolase</fullName>
    </recommendedName>
</protein>
<comment type="caution">
    <text evidence="1">The sequence shown here is derived from an EMBL/GenBank/DDBJ whole genome shotgun (WGS) entry which is preliminary data.</text>
</comment>
<accession>A0ABT1ZH71</accession>
<dbReference type="RefSeq" id="WP_258799141.1">
    <property type="nucleotide sequence ID" value="NZ_JANTHX010000007.1"/>
</dbReference>
<name>A0ABT1ZH71_9MICO</name>
<proteinExistence type="predicted"/>